<dbReference type="Proteomes" id="UP000070544">
    <property type="component" value="Unassembled WGS sequence"/>
</dbReference>
<feature type="transmembrane region" description="Helical" evidence="1">
    <location>
        <begin position="203"/>
        <end position="227"/>
    </location>
</feature>
<keyword evidence="1" id="KW-0472">Membrane</keyword>
<gene>
    <name evidence="2" type="ORF">M427DRAFT_38275</name>
</gene>
<reference evidence="2 3" key="1">
    <citation type="journal article" date="2015" name="Genome Biol. Evol.">
        <title>Phylogenomic analyses indicate that early fungi evolved digesting cell walls of algal ancestors of land plants.</title>
        <authorList>
            <person name="Chang Y."/>
            <person name="Wang S."/>
            <person name="Sekimoto S."/>
            <person name="Aerts A.L."/>
            <person name="Choi C."/>
            <person name="Clum A."/>
            <person name="LaButti K.M."/>
            <person name="Lindquist E.A."/>
            <person name="Yee Ngan C."/>
            <person name="Ohm R.A."/>
            <person name="Salamov A.A."/>
            <person name="Grigoriev I.V."/>
            <person name="Spatafora J.W."/>
            <person name="Berbee M.L."/>
        </authorList>
    </citation>
    <scope>NUCLEOTIDE SEQUENCE [LARGE SCALE GENOMIC DNA]</scope>
    <source>
        <strain evidence="2 3">JEL478</strain>
    </source>
</reference>
<keyword evidence="3" id="KW-1185">Reference proteome</keyword>
<name>A0A138ZZD2_GONPJ</name>
<feature type="transmembrane region" description="Helical" evidence="1">
    <location>
        <begin position="239"/>
        <end position="262"/>
    </location>
</feature>
<organism evidence="2 3">
    <name type="scientific">Gonapodya prolifera (strain JEL478)</name>
    <name type="common">Monoblepharis prolifera</name>
    <dbReference type="NCBI Taxonomy" id="1344416"/>
    <lineage>
        <taxon>Eukaryota</taxon>
        <taxon>Fungi</taxon>
        <taxon>Fungi incertae sedis</taxon>
        <taxon>Chytridiomycota</taxon>
        <taxon>Chytridiomycota incertae sedis</taxon>
        <taxon>Monoblepharidomycetes</taxon>
        <taxon>Monoblepharidales</taxon>
        <taxon>Gonapodyaceae</taxon>
        <taxon>Gonapodya</taxon>
    </lineage>
</organism>
<dbReference type="OrthoDB" id="10436990at2759"/>
<keyword evidence="1" id="KW-0812">Transmembrane</keyword>
<proteinExistence type="predicted"/>
<accession>A0A138ZZD2</accession>
<dbReference type="EMBL" id="KQ965847">
    <property type="protein sequence ID" value="KXS09850.1"/>
    <property type="molecule type" value="Genomic_DNA"/>
</dbReference>
<evidence type="ECO:0000256" key="1">
    <source>
        <dbReference type="SAM" id="Phobius"/>
    </source>
</evidence>
<evidence type="ECO:0000313" key="2">
    <source>
        <dbReference type="EMBL" id="KXS09850.1"/>
    </source>
</evidence>
<protein>
    <submittedName>
        <fullName evidence="2">Uncharacterized protein</fullName>
    </submittedName>
</protein>
<keyword evidence="1" id="KW-1133">Transmembrane helix</keyword>
<evidence type="ECO:0000313" key="3">
    <source>
        <dbReference type="Proteomes" id="UP000070544"/>
    </source>
</evidence>
<sequence length="411" mass="45058">MSISLPAPASLHPDPPIGKQSPFLWTPTVTMRSRFDWSMETVTLRQKLDSSAARSHSTLSSGDLSFIAGIAHITNMKKRAPLCALTLVDTHGRCHRMDKVLALKMGQGCLFISDPSPDGLEVKVPRIDELVIGENSANRTTVAISAQSESHCGERRGVAFFVCGQPDRDASARLHCNDFFKQELEVVARALSRVKSRGIPIRSYWLTLLALLSFALGLATLIVALTLRIVYADQSGVDPIGAISTAVAVTLAALAGGSLLAGPQWSFQEVTRGIRWSQNLEEVVCGTDEAFKARLAMYVERMTGPRNLISAANTSWFRCGGVGSVEIQTPLRVIHLHAARCAIVAIRREEQGDWVESWPIFLDLRGQNALIYNMRSIGTVWYLGDCIRDLDWSTIFIFDGCLPAFLTMSIA</sequence>
<dbReference type="AlphaFoldDB" id="A0A138ZZD2"/>